<dbReference type="CDD" id="cd00637">
    <property type="entry name" value="7tm_classA_rhodopsin-like"/>
    <property type="match status" value="1"/>
</dbReference>
<evidence type="ECO:0000256" key="3">
    <source>
        <dbReference type="ARBA" id="ARBA00022692"/>
    </source>
</evidence>
<feature type="domain" description="G-protein coupled receptors family 1 profile" evidence="10">
    <location>
        <begin position="35"/>
        <end position="242"/>
    </location>
</feature>
<keyword evidence="2" id="KW-1003">Cell membrane</keyword>
<dbReference type="Gene3D" id="1.20.1070.10">
    <property type="entry name" value="Rhodopsin 7-helix transmembrane proteins"/>
    <property type="match status" value="1"/>
</dbReference>
<feature type="transmembrane region" description="Helical" evidence="9">
    <location>
        <begin position="96"/>
        <end position="114"/>
    </location>
</feature>
<evidence type="ECO:0000313" key="12">
    <source>
        <dbReference type="Proteomes" id="UP000597762"/>
    </source>
</evidence>
<keyword evidence="12" id="KW-1185">Reference proteome</keyword>
<evidence type="ECO:0000256" key="6">
    <source>
        <dbReference type="ARBA" id="ARBA00023136"/>
    </source>
</evidence>
<dbReference type="PANTHER" id="PTHR24249:SF372">
    <property type="entry name" value="G-PROTEIN COUPLED RECEPTORS FAMILY 1 PROFILE DOMAIN-CONTAINING PROTEIN"/>
    <property type="match status" value="1"/>
</dbReference>
<keyword evidence="8" id="KW-0807">Transducer</keyword>
<keyword evidence="7" id="KW-0675">Receptor</keyword>
<comment type="subcellular location">
    <subcellularLocation>
        <location evidence="1">Cell membrane</location>
        <topology evidence="1">Multi-pass membrane protein</topology>
    </subcellularLocation>
</comment>
<evidence type="ECO:0000313" key="11">
    <source>
        <dbReference type="EMBL" id="CAE1162057.1"/>
    </source>
</evidence>
<dbReference type="InterPro" id="IPR050569">
    <property type="entry name" value="TAAR"/>
</dbReference>
<evidence type="ECO:0000256" key="1">
    <source>
        <dbReference type="ARBA" id="ARBA00004651"/>
    </source>
</evidence>
<organism evidence="11 12">
    <name type="scientific">Acanthosepion pharaonis</name>
    <name type="common">Pharaoh cuttlefish</name>
    <name type="synonym">Sepia pharaonis</name>
    <dbReference type="NCBI Taxonomy" id="158019"/>
    <lineage>
        <taxon>Eukaryota</taxon>
        <taxon>Metazoa</taxon>
        <taxon>Spiralia</taxon>
        <taxon>Lophotrochozoa</taxon>
        <taxon>Mollusca</taxon>
        <taxon>Cephalopoda</taxon>
        <taxon>Coleoidea</taxon>
        <taxon>Decapodiformes</taxon>
        <taxon>Sepiida</taxon>
        <taxon>Sepiina</taxon>
        <taxon>Sepiidae</taxon>
        <taxon>Acanthosepion</taxon>
    </lineage>
</organism>
<evidence type="ECO:0000256" key="2">
    <source>
        <dbReference type="ARBA" id="ARBA00022475"/>
    </source>
</evidence>
<evidence type="ECO:0000256" key="8">
    <source>
        <dbReference type="ARBA" id="ARBA00023224"/>
    </source>
</evidence>
<evidence type="ECO:0000256" key="5">
    <source>
        <dbReference type="ARBA" id="ARBA00023040"/>
    </source>
</evidence>
<evidence type="ECO:0000259" key="10">
    <source>
        <dbReference type="PROSITE" id="PS50262"/>
    </source>
</evidence>
<feature type="transmembrane region" description="Helical" evidence="9">
    <location>
        <begin position="20"/>
        <end position="44"/>
    </location>
</feature>
<protein>
    <recommendedName>
        <fullName evidence="10">G-protein coupled receptors family 1 profile domain-containing protein</fullName>
    </recommendedName>
</protein>
<keyword evidence="5" id="KW-0297">G-protein coupled receptor</keyword>
<feature type="transmembrane region" description="Helical" evidence="9">
    <location>
        <begin position="134"/>
        <end position="156"/>
    </location>
</feature>
<keyword evidence="3 9" id="KW-0812">Transmembrane</keyword>
<dbReference type="InterPro" id="IPR000276">
    <property type="entry name" value="GPCR_Rhodpsn"/>
</dbReference>
<sequence length="375" mass="42037">MNWTLEYLVEETEVTVDIGVAVGSFILSACVVLFNGLLLLSVLLHCTKTKVTTIKLLIINSAAADLLQGALINPFHGYQAFSEWKLSRMWCEAWSTLEPTIFVISTLSLFSINIDRLIYVTNPEKYSKCLQIKLTALLIAIPWIMGSLIIPPLYVLGEDTSFLKPPKAPLCVLIPKQPVIRTIFTLCSIIGTAILIIFLVIFCMVFRSPGIRSYGLVKDTDSTSIRNKILALCTVNSFFFLLRFPWIYSPHSIRLHGWWIETYEPLIPIYFSAKRAFHGIRLADAISYTQQEAVRTTQWRFPLVVILNLLLHIRHAVLPVKLPGEVVGACRFAVCGVVLSKGGAVNAINAVSRRSCRRRPAAFNCKILGNCHQTK</sequence>
<keyword evidence="6 9" id="KW-0472">Membrane</keyword>
<dbReference type="Proteomes" id="UP000597762">
    <property type="component" value="Unassembled WGS sequence"/>
</dbReference>
<evidence type="ECO:0000256" key="7">
    <source>
        <dbReference type="ARBA" id="ARBA00023170"/>
    </source>
</evidence>
<accession>A0A812B0G8</accession>
<dbReference type="SUPFAM" id="SSF81321">
    <property type="entry name" value="Family A G protein-coupled receptor-like"/>
    <property type="match status" value="1"/>
</dbReference>
<reference evidence="11" key="1">
    <citation type="submission" date="2021-01" db="EMBL/GenBank/DDBJ databases">
        <authorList>
            <person name="Li R."/>
            <person name="Bekaert M."/>
        </authorList>
    </citation>
    <scope>NUCLEOTIDE SEQUENCE</scope>
    <source>
        <strain evidence="11">Farmed</strain>
    </source>
</reference>
<proteinExistence type="predicted"/>
<keyword evidence="4 9" id="KW-1133">Transmembrane helix</keyword>
<dbReference type="PANTHER" id="PTHR24249">
    <property type="entry name" value="HISTAMINE RECEPTOR-RELATED G-PROTEIN COUPLED RECEPTOR"/>
    <property type="match status" value="1"/>
</dbReference>
<evidence type="ECO:0000256" key="4">
    <source>
        <dbReference type="ARBA" id="ARBA00022989"/>
    </source>
</evidence>
<dbReference type="EMBL" id="CAHIKZ030000230">
    <property type="protein sequence ID" value="CAE1162057.1"/>
    <property type="molecule type" value="Genomic_DNA"/>
</dbReference>
<gene>
    <name evidence="11" type="ORF">SPHA_7150</name>
</gene>
<feature type="transmembrane region" description="Helical" evidence="9">
    <location>
        <begin position="229"/>
        <end position="248"/>
    </location>
</feature>
<evidence type="ECO:0000256" key="9">
    <source>
        <dbReference type="SAM" id="Phobius"/>
    </source>
</evidence>
<dbReference type="Pfam" id="PF00001">
    <property type="entry name" value="7tm_1"/>
    <property type="match status" value="1"/>
</dbReference>
<dbReference type="PROSITE" id="PS50262">
    <property type="entry name" value="G_PROTEIN_RECEP_F1_2"/>
    <property type="match status" value="1"/>
</dbReference>
<comment type="caution">
    <text evidence="11">The sequence shown here is derived from an EMBL/GenBank/DDBJ whole genome shotgun (WGS) entry which is preliminary data.</text>
</comment>
<name>A0A812B0G8_ACAPH</name>
<dbReference type="InterPro" id="IPR017452">
    <property type="entry name" value="GPCR_Rhodpsn_7TM"/>
</dbReference>
<dbReference type="GO" id="GO:0005886">
    <property type="term" value="C:plasma membrane"/>
    <property type="evidence" value="ECO:0007669"/>
    <property type="project" value="UniProtKB-SubCell"/>
</dbReference>
<feature type="transmembrane region" description="Helical" evidence="9">
    <location>
        <begin position="56"/>
        <end position="76"/>
    </location>
</feature>
<feature type="transmembrane region" description="Helical" evidence="9">
    <location>
        <begin position="183"/>
        <end position="208"/>
    </location>
</feature>
<dbReference type="GO" id="GO:0004930">
    <property type="term" value="F:G protein-coupled receptor activity"/>
    <property type="evidence" value="ECO:0007669"/>
    <property type="project" value="UniProtKB-KW"/>
</dbReference>
<dbReference type="OrthoDB" id="2101615at2759"/>
<dbReference type="AlphaFoldDB" id="A0A812B0G8"/>